<comment type="caution">
    <text evidence="1">The sequence shown here is derived from an EMBL/GenBank/DDBJ whole genome shotgun (WGS) entry which is preliminary data.</text>
</comment>
<dbReference type="Gene3D" id="3.30.559.70">
    <property type="entry name" value="Choline/Carnitine o-acyltransferase, domain 2"/>
    <property type="match status" value="1"/>
</dbReference>
<evidence type="ECO:0000313" key="2">
    <source>
        <dbReference type="Proteomes" id="UP000053237"/>
    </source>
</evidence>
<reference evidence="1 2" key="1">
    <citation type="submission" date="2012-05" db="EMBL/GenBank/DDBJ databases">
        <title>Recombination and specialization in a pathogen metapopulation.</title>
        <authorList>
            <person name="Gardiner A."/>
            <person name="Kemen E."/>
            <person name="Schultz-Larsen T."/>
            <person name="MacLean D."/>
            <person name="Van Oosterhout C."/>
            <person name="Jones J.D.G."/>
        </authorList>
    </citation>
    <scope>NUCLEOTIDE SEQUENCE [LARGE SCALE GENOMIC DNA]</scope>
    <source>
        <strain evidence="1 2">Ac Nc2</strain>
    </source>
</reference>
<dbReference type="AlphaFoldDB" id="A0A024GW01"/>
<gene>
    <name evidence="1" type="ORF">BN9_130490</name>
</gene>
<dbReference type="InterPro" id="IPR042231">
    <property type="entry name" value="Cho/carn_acyl_trans_2"/>
</dbReference>
<dbReference type="InParanoid" id="A0A024GW01"/>
<accession>A0A024GW01</accession>
<proteinExistence type="predicted"/>
<evidence type="ECO:0000313" key="1">
    <source>
        <dbReference type="EMBL" id="CCI50787.1"/>
    </source>
</evidence>
<protein>
    <submittedName>
        <fullName evidence="1">Uncharacterized protein</fullName>
    </submittedName>
</protein>
<dbReference type="EMBL" id="CAIX01001139">
    <property type="protein sequence ID" value="CCI50787.1"/>
    <property type="molecule type" value="Genomic_DNA"/>
</dbReference>
<keyword evidence="2" id="KW-1185">Reference proteome</keyword>
<dbReference type="Proteomes" id="UP000053237">
    <property type="component" value="Unassembled WGS sequence"/>
</dbReference>
<name>A0A024GW01_9STRA</name>
<sequence length="59" mass="6614">MIVCENRVSINFEHSFVDGHTALRLAFVIFTDASIRSEKSVQSNRMALELDTLSKLTGN</sequence>
<organism evidence="1 2">
    <name type="scientific">Albugo candida</name>
    <dbReference type="NCBI Taxonomy" id="65357"/>
    <lineage>
        <taxon>Eukaryota</taxon>
        <taxon>Sar</taxon>
        <taxon>Stramenopiles</taxon>
        <taxon>Oomycota</taxon>
        <taxon>Peronosporomycetes</taxon>
        <taxon>Albuginales</taxon>
        <taxon>Albuginaceae</taxon>
        <taxon>Albugo</taxon>
    </lineage>
</organism>